<evidence type="ECO:0000313" key="2">
    <source>
        <dbReference type="EMBL" id="KAE9526774.1"/>
    </source>
</evidence>
<reference evidence="2 3" key="1">
    <citation type="submission" date="2019-08" db="EMBL/GenBank/DDBJ databases">
        <title>The genome of the soybean aphid Biotype 1, its phylome, world population structure and adaptation to the North American continent.</title>
        <authorList>
            <person name="Giordano R."/>
            <person name="Donthu R.K."/>
            <person name="Hernandez A.G."/>
            <person name="Wright C.L."/>
            <person name="Zimin A.V."/>
        </authorList>
    </citation>
    <scope>NUCLEOTIDE SEQUENCE [LARGE SCALE GENOMIC DNA]</scope>
    <source>
        <tissue evidence="2">Whole aphids</tissue>
    </source>
</reference>
<sequence length="246" mass="28645">MAINFSKEIDFGSFVDAATTLVLSSYFKMRSTVRSFFRPCGNTVHAELRIHKIFYSCEAIVRSVILNKRNFRINANESVILCINTLIFNVFLRLMLSYYRPLAKQSNNIVYGNLTKNYNLFKSILFYKFQDLFNKIKHGFCQILNLTKHDSVPVEGWHIIGNWHRAAKNLAPALTRLKHCIFDKTVIQMIEYSIIQTQNIIFFLIFITIINPIHVLTPILLRFMNTTEILNSLIGYHAALRRSVEE</sequence>
<evidence type="ECO:0000313" key="3">
    <source>
        <dbReference type="Proteomes" id="UP000475862"/>
    </source>
</evidence>
<name>A0A6G0T6A2_APHGL</name>
<gene>
    <name evidence="2" type="ORF">AGLY_013422</name>
</gene>
<protein>
    <submittedName>
        <fullName evidence="2">Uncharacterized protein</fullName>
    </submittedName>
</protein>
<keyword evidence="1" id="KW-1133">Transmembrane helix</keyword>
<comment type="caution">
    <text evidence="2">The sequence shown here is derived from an EMBL/GenBank/DDBJ whole genome shotgun (WGS) entry which is preliminary data.</text>
</comment>
<dbReference type="Proteomes" id="UP000475862">
    <property type="component" value="Unassembled WGS sequence"/>
</dbReference>
<feature type="transmembrane region" description="Helical" evidence="1">
    <location>
        <begin position="200"/>
        <end position="221"/>
    </location>
</feature>
<dbReference type="EMBL" id="VYZN01000054">
    <property type="protein sequence ID" value="KAE9526774.1"/>
    <property type="molecule type" value="Genomic_DNA"/>
</dbReference>
<proteinExistence type="predicted"/>
<evidence type="ECO:0000256" key="1">
    <source>
        <dbReference type="SAM" id="Phobius"/>
    </source>
</evidence>
<organism evidence="2 3">
    <name type="scientific">Aphis glycines</name>
    <name type="common">Soybean aphid</name>
    <dbReference type="NCBI Taxonomy" id="307491"/>
    <lineage>
        <taxon>Eukaryota</taxon>
        <taxon>Metazoa</taxon>
        <taxon>Ecdysozoa</taxon>
        <taxon>Arthropoda</taxon>
        <taxon>Hexapoda</taxon>
        <taxon>Insecta</taxon>
        <taxon>Pterygota</taxon>
        <taxon>Neoptera</taxon>
        <taxon>Paraneoptera</taxon>
        <taxon>Hemiptera</taxon>
        <taxon>Sternorrhyncha</taxon>
        <taxon>Aphidomorpha</taxon>
        <taxon>Aphidoidea</taxon>
        <taxon>Aphididae</taxon>
        <taxon>Aphidini</taxon>
        <taxon>Aphis</taxon>
        <taxon>Aphis</taxon>
    </lineage>
</organism>
<keyword evidence="1" id="KW-0812">Transmembrane</keyword>
<accession>A0A6G0T6A2</accession>
<keyword evidence="3" id="KW-1185">Reference proteome</keyword>
<keyword evidence="1" id="KW-0472">Membrane</keyword>
<dbReference type="AlphaFoldDB" id="A0A6G0T6A2"/>